<keyword evidence="3 8" id="KW-0808">Transferase</keyword>
<dbReference type="EC" id="2.9.1.1" evidence="8"/>
<evidence type="ECO:0000313" key="10">
    <source>
        <dbReference type="EMBL" id="MBB6143140.1"/>
    </source>
</evidence>
<dbReference type="AlphaFoldDB" id="A0A841JPR9"/>
<dbReference type="Pfam" id="PF03841">
    <property type="entry name" value="SelA"/>
    <property type="match status" value="1"/>
</dbReference>
<dbReference type="Gene3D" id="3.40.640.10">
    <property type="entry name" value="Type I PLP-dependent aspartate aminotransferase-like (Major domain)"/>
    <property type="match status" value="1"/>
</dbReference>
<feature type="modified residue" description="N6-(pyridoxal phosphate)lysine" evidence="8 9">
    <location>
        <position position="318"/>
    </location>
</feature>
<protein>
    <recommendedName>
        <fullName evidence="8">L-seryl-tRNA(Sec) selenium transferase</fullName>
        <ecNumber evidence="8">2.9.1.1</ecNumber>
    </recommendedName>
    <alternativeName>
        <fullName evidence="8">Selenocysteine synthase</fullName>
        <shortName evidence="8">Sec synthase</shortName>
    </alternativeName>
    <alternativeName>
        <fullName evidence="8">Selenocysteinyl-tRNA(Sec) synthase</fullName>
    </alternativeName>
</protein>
<name>A0A841JPR9_9BACT</name>
<evidence type="ECO:0000256" key="4">
    <source>
        <dbReference type="ARBA" id="ARBA00022898"/>
    </source>
</evidence>
<dbReference type="UniPathway" id="UPA00906">
    <property type="reaction ID" value="UER00896"/>
</dbReference>
<comment type="pathway">
    <text evidence="8">Aminoacyl-tRNA biosynthesis; selenocysteinyl-tRNA(Sec) biosynthesis; selenocysteinyl-tRNA(Sec) from L-seryl-tRNA(Sec) (bacterial route): step 1/1.</text>
</comment>
<proteinExistence type="inferred from homology"/>
<dbReference type="InterPro" id="IPR015424">
    <property type="entry name" value="PyrdxlP-dep_Trfase"/>
</dbReference>
<dbReference type="Proteomes" id="UP000538666">
    <property type="component" value="Unassembled WGS sequence"/>
</dbReference>
<keyword evidence="6 8" id="KW-0711">Selenium</keyword>
<dbReference type="OrthoDB" id="9787096at2"/>
<comment type="cofactor">
    <cofactor evidence="1 8 9">
        <name>pyridoxal 5'-phosphate</name>
        <dbReference type="ChEBI" id="CHEBI:597326"/>
    </cofactor>
</comment>
<keyword evidence="4 8" id="KW-0663">Pyridoxal phosphate</keyword>
<dbReference type="InterPro" id="IPR004534">
    <property type="entry name" value="SelA_trans"/>
</dbReference>
<evidence type="ECO:0000256" key="8">
    <source>
        <dbReference type="HAMAP-Rule" id="MF_00423"/>
    </source>
</evidence>
<sequence>MKRSENTTGDPEAASLYSLLPSINRLLLAPEFAIILQSESHSTVVRAMRDVLFRIRQEIAEGLHTPASLNSFLIGLHLAVTREISQSKRYSLRRVINATGVILHTNLGRAPLSASALSHIQEIAAGYSNLELDLETGERSRRDVHTEELLLRLLNFNAGKLKASSTAPPRSAVVVNNCAAATFLALNSLAEGAEVIVSRGELVEIGGGFRIPEILAKSGARLREVGTTNRTKLADYESAISSDTGLILRVHQSNFSMEGFTERPTLQDLVSLGRRRGIPVFDDQGTGLVCSLDDLGARAEPTLFDSVDADLVSASGDKLLGGPQCGLLVGKADLIDRIRKNPLLRALRVDKLTYAALEATLGDYLSEKADSVPVVNMIRLSPLDIQKRCEWVADQVCSDKLFAEAVPVLSLIGGGTAPSARLQSSAVSLRHSTLQAQTLLHTLRRLDPPVIGRVSDDAVLLDLRTVEPEFDAILATLLRQAIGNGSHSSVRE</sequence>
<evidence type="ECO:0000256" key="9">
    <source>
        <dbReference type="PIRSR" id="PIRSR618319-50"/>
    </source>
</evidence>
<dbReference type="RefSeq" id="WP_050062060.1">
    <property type="nucleotide sequence ID" value="NZ_JACHEK010000002.1"/>
</dbReference>
<comment type="caution">
    <text evidence="10">The sequence shown here is derived from an EMBL/GenBank/DDBJ whole genome shotgun (WGS) entry which is preliminary data.</text>
</comment>
<gene>
    <name evidence="8" type="primary">selA</name>
    <name evidence="10" type="ORF">HNQ77_001084</name>
</gene>
<organism evidence="10 11">
    <name type="scientific">Silvibacterium bohemicum</name>
    <dbReference type="NCBI Taxonomy" id="1577686"/>
    <lineage>
        <taxon>Bacteria</taxon>
        <taxon>Pseudomonadati</taxon>
        <taxon>Acidobacteriota</taxon>
        <taxon>Terriglobia</taxon>
        <taxon>Terriglobales</taxon>
        <taxon>Acidobacteriaceae</taxon>
        <taxon>Silvibacterium</taxon>
    </lineage>
</organism>
<evidence type="ECO:0000256" key="3">
    <source>
        <dbReference type="ARBA" id="ARBA00022679"/>
    </source>
</evidence>
<keyword evidence="5 8" id="KW-0648">Protein biosynthesis</keyword>
<evidence type="ECO:0000256" key="2">
    <source>
        <dbReference type="ARBA" id="ARBA00022490"/>
    </source>
</evidence>
<comment type="catalytic activity">
    <reaction evidence="8">
        <text>L-seryl-tRNA(Sec) + selenophosphate + H(+) = L-selenocysteinyl-tRNA(Sec) + phosphate</text>
        <dbReference type="Rhea" id="RHEA:22728"/>
        <dbReference type="Rhea" id="RHEA-COMP:9742"/>
        <dbReference type="Rhea" id="RHEA-COMP:9743"/>
        <dbReference type="ChEBI" id="CHEBI:15378"/>
        <dbReference type="ChEBI" id="CHEBI:16144"/>
        <dbReference type="ChEBI" id="CHEBI:43474"/>
        <dbReference type="ChEBI" id="CHEBI:78533"/>
        <dbReference type="ChEBI" id="CHEBI:78573"/>
        <dbReference type="EC" id="2.9.1.1"/>
    </reaction>
</comment>
<evidence type="ECO:0000313" key="11">
    <source>
        <dbReference type="Proteomes" id="UP000538666"/>
    </source>
</evidence>
<reference evidence="10 11" key="1">
    <citation type="submission" date="2020-08" db="EMBL/GenBank/DDBJ databases">
        <title>Genomic Encyclopedia of Type Strains, Phase IV (KMG-IV): sequencing the most valuable type-strain genomes for metagenomic binning, comparative biology and taxonomic classification.</title>
        <authorList>
            <person name="Goeker M."/>
        </authorList>
    </citation>
    <scope>NUCLEOTIDE SEQUENCE [LARGE SCALE GENOMIC DNA]</scope>
    <source>
        <strain evidence="10 11">DSM 103733</strain>
    </source>
</reference>
<evidence type="ECO:0000256" key="6">
    <source>
        <dbReference type="ARBA" id="ARBA00023266"/>
    </source>
</evidence>
<dbReference type="InterPro" id="IPR018319">
    <property type="entry name" value="SelA-like"/>
</dbReference>
<dbReference type="EMBL" id="JACHEK010000002">
    <property type="protein sequence ID" value="MBB6143140.1"/>
    <property type="molecule type" value="Genomic_DNA"/>
</dbReference>
<comment type="similarity">
    <text evidence="7 8">Belongs to the SelA family.</text>
</comment>
<dbReference type="SUPFAM" id="SSF53383">
    <property type="entry name" value="PLP-dependent transferases"/>
    <property type="match status" value="1"/>
</dbReference>
<evidence type="ECO:0000256" key="7">
    <source>
        <dbReference type="ARBA" id="ARBA00044507"/>
    </source>
</evidence>
<dbReference type="PANTHER" id="PTHR32328">
    <property type="entry name" value="L-SERYL-TRNA(SEC) SELENIUM TRANSFERASE"/>
    <property type="match status" value="1"/>
</dbReference>
<keyword evidence="2 8" id="KW-0963">Cytoplasm</keyword>
<dbReference type="GO" id="GO:0001717">
    <property type="term" value="P:conversion of seryl-tRNAsec to selenocys-tRNAsec"/>
    <property type="evidence" value="ECO:0007669"/>
    <property type="project" value="UniProtKB-UniRule"/>
</dbReference>
<comment type="subcellular location">
    <subcellularLocation>
        <location evidence="8">Cytoplasm</location>
    </subcellularLocation>
</comment>
<evidence type="ECO:0000256" key="5">
    <source>
        <dbReference type="ARBA" id="ARBA00022917"/>
    </source>
</evidence>
<dbReference type="Gene3D" id="3.90.1150.180">
    <property type="match status" value="1"/>
</dbReference>
<comment type="function">
    <text evidence="8">Converts seryl-tRNA(Sec) to selenocysteinyl-tRNA(Sec) required for selenoprotein biosynthesis.</text>
</comment>
<dbReference type="GO" id="GO:0004125">
    <property type="term" value="F:L-seryl-tRNA(Sec) selenium transferase activity"/>
    <property type="evidence" value="ECO:0007669"/>
    <property type="project" value="UniProtKB-UniRule"/>
</dbReference>
<dbReference type="GO" id="GO:0005737">
    <property type="term" value="C:cytoplasm"/>
    <property type="evidence" value="ECO:0007669"/>
    <property type="project" value="UniProtKB-SubCell"/>
</dbReference>
<dbReference type="NCBIfam" id="TIGR00474">
    <property type="entry name" value="selA"/>
    <property type="match status" value="1"/>
</dbReference>
<dbReference type="PANTHER" id="PTHR32328:SF0">
    <property type="entry name" value="L-SERYL-TRNA(SEC) SELENIUM TRANSFERASE"/>
    <property type="match status" value="1"/>
</dbReference>
<dbReference type="InterPro" id="IPR015421">
    <property type="entry name" value="PyrdxlP-dep_Trfase_major"/>
</dbReference>
<keyword evidence="11" id="KW-1185">Reference proteome</keyword>
<dbReference type="GO" id="GO:0001514">
    <property type="term" value="P:selenocysteine incorporation"/>
    <property type="evidence" value="ECO:0007669"/>
    <property type="project" value="UniProtKB-UniRule"/>
</dbReference>
<dbReference type="HAMAP" id="MF_00423">
    <property type="entry name" value="SelA"/>
    <property type="match status" value="1"/>
</dbReference>
<evidence type="ECO:0000256" key="1">
    <source>
        <dbReference type="ARBA" id="ARBA00001933"/>
    </source>
</evidence>
<accession>A0A841JPR9</accession>